<comment type="caution">
    <text evidence="3">The sequence shown here is derived from an EMBL/GenBank/DDBJ whole genome shotgun (WGS) entry which is preliminary data.</text>
</comment>
<evidence type="ECO:0000313" key="3">
    <source>
        <dbReference type="EMBL" id="MDR7136189.1"/>
    </source>
</evidence>
<keyword evidence="2" id="KW-0732">Signal</keyword>
<protein>
    <submittedName>
        <fullName evidence="3">Uncharacterized protein YcfJ</fullName>
    </submittedName>
</protein>
<evidence type="ECO:0000256" key="2">
    <source>
        <dbReference type="SAM" id="SignalP"/>
    </source>
</evidence>
<dbReference type="RefSeq" id="WP_310064442.1">
    <property type="nucleotide sequence ID" value="NZ_JAVDVY010000003.1"/>
</dbReference>
<feature type="signal peptide" evidence="2">
    <location>
        <begin position="1"/>
        <end position="22"/>
    </location>
</feature>
<gene>
    <name evidence="3" type="ORF">J2X06_003407</name>
</gene>
<evidence type="ECO:0000313" key="4">
    <source>
        <dbReference type="Proteomes" id="UP001251524"/>
    </source>
</evidence>
<dbReference type="Proteomes" id="UP001251524">
    <property type="component" value="Unassembled WGS sequence"/>
</dbReference>
<organism evidence="3 4">
    <name type="scientific">Lysobacter niastensis</name>
    <dbReference type="NCBI Taxonomy" id="380629"/>
    <lineage>
        <taxon>Bacteria</taxon>
        <taxon>Pseudomonadati</taxon>
        <taxon>Pseudomonadota</taxon>
        <taxon>Gammaproteobacteria</taxon>
        <taxon>Lysobacterales</taxon>
        <taxon>Lysobacteraceae</taxon>
        <taxon>Lysobacter</taxon>
    </lineage>
</organism>
<sequence length="159" mass="17898">MNRSFLLLPILSLALWAGTAAAQNTVIQAENVRFDYAQVLRVTPVYQTLRASSVEQQCEGEDSRFSRAFGAVKDALTREDKPERDGDKNSKDDKGGKDPKDPAKCRPVTVDREFRRPIAYDVDYVYKGAKFRSRLPEDPGNRLRIRVSVTPVVAPARSR</sequence>
<keyword evidence="4" id="KW-1185">Reference proteome</keyword>
<accession>A0ABU1WF54</accession>
<reference evidence="3 4" key="1">
    <citation type="submission" date="2023-07" db="EMBL/GenBank/DDBJ databases">
        <title>Sorghum-associated microbial communities from plants grown in Nebraska, USA.</title>
        <authorList>
            <person name="Schachtman D."/>
        </authorList>
    </citation>
    <scope>NUCLEOTIDE SEQUENCE [LARGE SCALE GENOMIC DNA]</scope>
    <source>
        <strain evidence="3 4">BE198</strain>
    </source>
</reference>
<dbReference type="EMBL" id="JAVDVY010000003">
    <property type="protein sequence ID" value="MDR7136189.1"/>
    <property type="molecule type" value="Genomic_DNA"/>
</dbReference>
<name>A0ABU1WF54_9GAMM</name>
<evidence type="ECO:0000256" key="1">
    <source>
        <dbReference type="SAM" id="MobiDB-lite"/>
    </source>
</evidence>
<feature type="region of interest" description="Disordered" evidence="1">
    <location>
        <begin position="70"/>
        <end position="108"/>
    </location>
</feature>
<feature type="compositionally biased region" description="Basic and acidic residues" evidence="1">
    <location>
        <begin position="75"/>
        <end position="108"/>
    </location>
</feature>
<proteinExistence type="predicted"/>
<feature type="chain" id="PRO_5046785392" evidence="2">
    <location>
        <begin position="23"/>
        <end position="159"/>
    </location>
</feature>